<proteinExistence type="predicted"/>
<protein>
    <submittedName>
        <fullName evidence="2">Crotonobetainyl-CoA:carnitine CoA-transferase CaiB-like acyl-CoA transferase</fullName>
    </submittedName>
</protein>
<dbReference type="SUPFAM" id="SSF89796">
    <property type="entry name" value="CoA-transferase family III (CaiB/BaiF)"/>
    <property type="match status" value="1"/>
</dbReference>
<dbReference type="OrthoDB" id="5294844at2"/>
<reference evidence="2 3" key="1">
    <citation type="submission" date="2018-06" db="EMBL/GenBank/DDBJ databases">
        <title>Genomic Encyclopedia of Type Strains, Phase III (KMG-III): the genomes of soil and plant-associated and newly described type strains.</title>
        <authorList>
            <person name="Whitman W."/>
        </authorList>
    </citation>
    <scope>NUCLEOTIDE SEQUENCE [LARGE SCALE GENOMIC DNA]</scope>
    <source>
        <strain evidence="2 3">LMG 23644</strain>
    </source>
</reference>
<dbReference type="Proteomes" id="UP000248918">
    <property type="component" value="Unassembled WGS sequence"/>
</dbReference>
<dbReference type="Gene3D" id="3.30.1540.10">
    <property type="entry name" value="formyl-coa transferase, domain 3"/>
    <property type="match status" value="1"/>
</dbReference>
<dbReference type="InterPro" id="IPR003673">
    <property type="entry name" value="CoA-Trfase_fam_III"/>
</dbReference>
<name>A0A329BIG5_9BURK</name>
<evidence type="ECO:0000313" key="2">
    <source>
        <dbReference type="EMBL" id="RAS17756.1"/>
    </source>
</evidence>
<dbReference type="InterPro" id="IPR050483">
    <property type="entry name" value="CoA-transferase_III_domain"/>
</dbReference>
<evidence type="ECO:0000256" key="1">
    <source>
        <dbReference type="ARBA" id="ARBA00022679"/>
    </source>
</evidence>
<dbReference type="EMBL" id="QLTK01000045">
    <property type="protein sequence ID" value="RAS17756.1"/>
    <property type="molecule type" value="Genomic_DNA"/>
</dbReference>
<dbReference type="AlphaFoldDB" id="A0A329BIG5"/>
<dbReference type="PANTHER" id="PTHR48207:SF4">
    <property type="entry name" value="BLL6097 PROTEIN"/>
    <property type="match status" value="1"/>
</dbReference>
<dbReference type="Pfam" id="PF02515">
    <property type="entry name" value="CoA_transf_3"/>
    <property type="match status" value="1"/>
</dbReference>
<dbReference type="Gene3D" id="3.40.50.10540">
    <property type="entry name" value="Crotonobetainyl-coa:carnitine coa-transferase, domain 1"/>
    <property type="match status" value="1"/>
</dbReference>
<dbReference type="InterPro" id="IPR044855">
    <property type="entry name" value="CoA-Trfase_III_dom3_sf"/>
</dbReference>
<dbReference type="RefSeq" id="WP_111935703.1">
    <property type="nucleotide sequence ID" value="NZ_CADFFP010000013.1"/>
</dbReference>
<dbReference type="InterPro" id="IPR023606">
    <property type="entry name" value="CoA-Trfase_III_dom_1_sf"/>
</dbReference>
<dbReference type="PANTHER" id="PTHR48207">
    <property type="entry name" value="SUCCINATE--HYDROXYMETHYLGLUTARATE COA-TRANSFERASE"/>
    <property type="match status" value="1"/>
</dbReference>
<organism evidence="2 3">
    <name type="scientific">Paraburkholderia bryophila</name>
    <dbReference type="NCBI Taxonomy" id="420952"/>
    <lineage>
        <taxon>Bacteria</taxon>
        <taxon>Pseudomonadati</taxon>
        <taxon>Pseudomonadota</taxon>
        <taxon>Betaproteobacteria</taxon>
        <taxon>Burkholderiales</taxon>
        <taxon>Burkholderiaceae</taxon>
        <taxon>Paraburkholderia</taxon>
    </lineage>
</organism>
<dbReference type="GO" id="GO:0008410">
    <property type="term" value="F:CoA-transferase activity"/>
    <property type="evidence" value="ECO:0007669"/>
    <property type="project" value="TreeGrafter"/>
</dbReference>
<sequence length="389" mass="42085">MSGPLAGVRIIDLTTVVMGPSATQILGDLGADVIKVESAGGDSMRHIGPMRNPGMGPLFLQANRNKRSIVLDLKAEADMHQLRELIRNADVLISNIRPQAMARLGLSYESATELNPSIIFCSTVGYGEGGPYAGAAVYDDLMQAASGVAGMFERVDGKPRYAPINLCDRVVGLYAAIAVQAALYNRQQTGEGQQVEVPMFETMAQFVLADHIGGRAFVPPLGDTGYLRLLSRSRGPYPTADGYLSLVVYTDAHWRKFSRMIGRPSLVDEDERFRSLQTRTTHAEAAGQLLADELPKKTTAEWLAAFHAADIPACRVNSVDDLFDDPHLHAVAFFRQMEHPSEGTVMVPRSPLNFSATPLEINRLAPTLGEHTGELGAKAYPADSLPTPG</sequence>
<keyword evidence="1 2" id="KW-0808">Transferase</keyword>
<evidence type="ECO:0000313" key="3">
    <source>
        <dbReference type="Proteomes" id="UP000248918"/>
    </source>
</evidence>
<gene>
    <name evidence="2" type="ORF">BX591_14528</name>
</gene>
<accession>A0A329BIG5</accession>
<comment type="caution">
    <text evidence="2">The sequence shown here is derived from an EMBL/GenBank/DDBJ whole genome shotgun (WGS) entry which is preliminary data.</text>
</comment>